<dbReference type="Proteomes" id="UP001500831">
    <property type="component" value="Unassembled WGS sequence"/>
</dbReference>
<keyword evidence="1" id="KW-0472">Membrane</keyword>
<keyword evidence="1" id="KW-0812">Transmembrane</keyword>
<accession>A0ABP6I6U3</accession>
<sequence>MPIRSKARIAWIVVGGALTALAVIVTSVAVWIEATAVGETVETTLSSRALTSPKIVVDATGSVNVSVVPGQTGWLDLERSVSWIGLRPSVTEEWDGQTLRLGIRCPRVEPPDHPPACRADYTLGLPVTTDVEVTTHSGTVGVNGIRGDLRLTTTTGDVMVRDTPGTLWVRSEEGSVDGVALRSAKADVETGTGHAILEFSGPPTDVRTVVRTAGDVEVRVPEADGYDIRVDAAQTITKVRWNPEAPRRITALTREGELRILPS</sequence>
<reference evidence="3" key="1">
    <citation type="journal article" date="2019" name="Int. J. Syst. Evol. Microbiol.">
        <title>The Global Catalogue of Microorganisms (GCM) 10K type strain sequencing project: providing services to taxonomists for standard genome sequencing and annotation.</title>
        <authorList>
            <consortium name="The Broad Institute Genomics Platform"/>
            <consortium name="The Broad Institute Genome Sequencing Center for Infectious Disease"/>
            <person name="Wu L."/>
            <person name="Ma J."/>
        </authorList>
    </citation>
    <scope>NUCLEOTIDE SEQUENCE [LARGE SCALE GENOMIC DNA]</scope>
    <source>
        <strain evidence="3">JCM 6242</strain>
    </source>
</reference>
<evidence type="ECO:0000313" key="3">
    <source>
        <dbReference type="Proteomes" id="UP001500831"/>
    </source>
</evidence>
<evidence type="ECO:0000256" key="1">
    <source>
        <dbReference type="SAM" id="Phobius"/>
    </source>
</evidence>
<keyword evidence="1" id="KW-1133">Transmembrane helix</keyword>
<organism evidence="2 3">
    <name type="scientific">Streptosporangium fragile</name>
    <dbReference type="NCBI Taxonomy" id="46186"/>
    <lineage>
        <taxon>Bacteria</taxon>
        <taxon>Bacillati</taxon>
        <taxon>Actinomycetota</taxon>
        <taxon>Actinomycetes</taxon>
        <taxon>Streptosporangiales</taxon>
        <taxon>Streptosporangiaceae</taxon>
        <taxon>Streptosporangium</taxon>
    </lineage>
</organism>
<proteinExistence type="predicted"/>
<protein>
    <recommendedName>
        <fullName evidence="4">Adhesin domain-containing protein</fullName>
    </recommendedName>
</protein>
<gene>
    <name evidence="2" type="ORF">GCM10010517_07970</name>
</gene>
<name>A0ABP6I6U3_9ACTN</name>
<evidence type="ECO:0000313" key="2">
    <source>
        <dbReference type="EMBL" id="GAA2850504.1"/>
    </source>
</evidence>
<feature type="transmembrane region" description="Helical" evidence="1">
    <location>
        <begin position="9"/>
        <end position="32"/>
    </location>
</feature>
<dbReference type="RefSeq" id="WP_344967926.1">
    <property type="nucleotide sequence ID" value="NZ_BAAAVI010000004.1"/>
</dbReference>
<keyword evidence="3" id="KW-1185">Reference proteome</keyword>
<dbReference type="EMBL" id="BAAAVI010000004">
    <property type="protein sequence ID" value="GAA2850504.1"/>
    <property type="molecule type" value="Genomic_DNA"/>
</dbReference>
<comment type="caution">
    <text evidence="2">The sequence shown here is derived from an EMBL/GenBank/DDBJ whole genome shotgun (WGS) entry which is preliminary data.</text>
</comment>
<evidence type="ECO:0008006" key="4">
    <source>
        <dbReference type="Google" id="ProtNLM"/>
    </source>
</evidence>